<organism evidence="1 2">
    <name type="scientific">Papaver atlanticum</name>
    <dbReference type="NCBI Taxonomy" id="357466"/>
    <lineage>
        <taxon>Eukaryota</taxon>
        <taxon>Viridiplantae</taxon>
        <taxon>Streptophyta</taxon>
        <taxon>Embryophyta</taxon>
        <taxon>Tracheophyta</taxon>
        <taxon>Spermatophyta</taxon>
        <taxon>Magnoliopsida</taxon>
        <taxon>Ranunculales</taxon>
        <taxon>Papaveraceae</taxon>
        <taxon>Papaveroideae</taxon>
        <taxon>Papaver</taxon>
    </lineage>
</organism>
<comment type="caution">
    <text evidence="1">The sequence shown here is derived from an EMBL/GenBank/DDBJ whole genome shotgun (WGS) entry which is preliminary data.</text>
</comment>
<name>A0AAD4SA00_9MAGN</name>
<evidence type="ECO:0000313" key="2">
    <source>
        <dbReference type="Proteomes" id="UP001202328"/>
    </source>
</evidence>
<proteinExistence type="predicted"/>
<protein>
    <submittedName>
        <fullName evidence="1">Uncharacterized protein</fullName>
    </submittedName>
</protein>
<evidence type="ECO:0000313" key="1">
    <source>
        <dbReference type="EMBL" id="KAI3876150.1"/>
    </source>
</evidence>
<reference evidence="1" key="1">
    <citation type="submission" date="2022-04" db="EMBL/GenBank/DDBJ databases">
        <title>A functionally conserved STORR gene fusion in Papaver species that diverged 16.8 million years ago.</title>
        <authorList>
            <person name="Catania T."/>
        </authorList>
    </citation>
    <scope>NUCLEOTIDE SEQUENCE</scope>
    <source>
        <strain evidence="1">S-188037</strain>
    </source>
</reference>
<keyword evidence="2" id="KW-1185">Reference proteome</keyword>
<sequence length="72" mass="8227">TTYAPFTAVHFTTPLDVKTRSQCQQKDFWKAELRGNGRSLLLLNLLGGFLKIETRAYPRRGSCGHLPLCEFR</sequence>
<dbReference type="EMBL" id="JAJJMB010012509">
    <property type="protein sequence ID" value="KAI3876150.1"/>
    <property type="molecule type" value="Genomic_DNA"/>
</dbReference>
<gene>
    <name evidence="1" type="ORF">MKW98_029102</name>
</gene>
<accession>A0AAD4SA00</accession>
<dbReference type="Proteomes" id="UP001202328">
    <property type="component" value="Unassembled WGS sequence"/>
</dbReference>
<feature type="non-terminal residue" evidence="1">
    <location>
        <position position="72"/>
    </location>
</feature>
<dbReference type="AlphaFoldDB" id="A0AAD4SA00"/>